<dbReference type="RefSeq" id="WP_149815793.1">
    <property type="nucleotide sequence ID" value="NZ_VUOA01000008.1"/>
</dbReference>
<dbReference type="Proteomes" id="UP000323142">
    <property type="component" value="Unassembled WGS sequence"/>
</dbReference>
<protein>
    <recommendedName>
        <fullName evidence="4">Lipoprotein</fullName>
    </recommendedName>
</protein>
<accession>A0A5B2VSH7</accession>
<dbReference type="PROSITE" id="PS51257">
    <property type="entry name" value="PROKAR_LIPOPROTEIN"/>
    <property type="match status" value="1"/>
</dbReference>
<dbReference type="AlphaFoldDB" id="A0A5B2VSH7"/>
<proteinExistence type="predicted"/>
<evidence type="ECO:0000313" key="3">
    <source>
        <dbReference type="Proteomes" id="UP000323142"/>
    </source>
</evidence>
<feature type="compositionally biased region" description="Low complexity" evidence="1">
    <location>
        <begin position="197"/>
        <end position="206"/>
    </location>
</feature>
<reference evidence="2 3" key="1">
    <citation type="submission" date="2019-09" db="EMBL/GenBank/DDBJ databases">
        <title>Salinarimonas rosea gen. nov., sp. nov., a new member of the a-2 subgroup of the Proteobacteria.</title>
        <authorList>
            <person name="Liu J."/>
        </authorList>
    </citation>
    <scope>NUCLEOTIDE SEQUENCE [LARGE SCALE GENOMIC DNA]</scope>
    <source>
        <strain evidence="2 3">BN140002</strain>
    </source>
</reference>
<evidence type="ECO:0000256" key="1">
    <source>
        <dbReference type="SAM" id="MobiDB-lite"/>
    </source>
</evidence>
<comment type="caution">
    <text evidence="2">The sequence shown here is derived from an EMBL/GenBank/DDBJ whole genome shotgun (WGS) entry which is preliminary data.</text>
</comment>
<evidence type="ECO:0008006" key="4">
    <source>
        <dbReference type="Google" id="ProtNLM"/>
    </source>
</evidence>
<organism evidence="2 3">
    <name type="scientific">Salinarimonas soli</name>
    <dbReference type="NCBI Taxonomy" id="1638099"/>
    <lineage>
        <taxon>Bacteria</taxon>
        <taxon>Pseudomonadati</taxon>
        <taxon>Pseudomonadota</taxon>
        <taxon>Alphaproteobacteria</taxon>
        <taxon>Hyphomicrobiales</taxon>
        <taxon>Salinarimonadaceae</taxon>
        <taxon>Salinarimonas</taxon>
    </lineage>
</organism>
<feature type="region of interest" description="Disordered" evidence="1">
    <location>
        <begin position="180"/>
        <end position="214"/>
    </location>
</feature>
<dbReference type="OrthoDB" id="8449698at2"/>
<sequence>MRAVSVGSALAMVVALGGCVGAPKVESHGQWLAEATRTYAGETAPRVIAAAEAVLRHADPGDVTFDYRLGGFRAERKFLVYAVLAAAEGEDRWTFNASQSGRAVRASVFLTERARVHGTGGARQVNANRQQVGTFRLFYARIDYLLGLRPDWVTCREAPGKLGLPPDAAGTQGLCGLTLQGRDAPPPSLIPKMPKGAAEAAVAAAEPARDDGED</sequence>
<gene>
    <name evidence="2" type="ORF">F0L46_04240</name>
</gene>
<evidence type="ECO:0000313" key="2">
    <source>
        <dbReference type="EMBL" id="KAA2241212.1"/>
    </source>
</evidence>
<name>A0A5B2VSH7_9HYPH</name>
<keyword evidence="3" id="KW-1185">Reference proteome</keyword>
<dbReference type="EMBL" id="VUOA01000008">
    <property type="protein sequence ID" value="KAA2241212.1"/>
    <property type="molecule type" value="Genomic_DNA"/>
</dbReference>
<reference evidence="2 3" key="2">
    <citation type="submission" date="2019-09" db="EMBL/GenBank/DDBJ databases">
        <authorList>
            <person name="Jin C."/>
        </authorList>
    </citation>
    <scope>NUCLEOTIDE SEQUENCE [LARGE SCALE GENOMIC DNA]</scope>
    <source>
        <strain evidence="2 3">BN140002</strain>
    </source>
</reference>